<dbReference type="SUPFAM" id="SSF56672">
    <property type="entry name" value="DNA/RNA polymerases"/>
    <property type="match status" value="1"/>
</dbReference>
<evidence type="ECO:0000313" key="2">
    <source>
        <dbReference type="EMBL" id="RDX91658.1"/>
    </source>
</evidence>
<dbReference type="PANTHER" id="PTHR24559">
    <property type="entry name" value="TRANSPOSON TY3-I GAG-POL POLYPROTEIN"/>
    <property type="match status" value="1"/>
</dbReference>
<evidence type="ECO:0000313" key="3">
    <source>
        <dbReference type="Proteomes" id="UP000257109"/>
    </source>
</evidence>
<dbReference type="OrthoDB" id="1928766at2759"/>
<dbReference type="Pfam" id="PF00078">
    <property type="entry name" value="RVT_1"/>
    <property type="match status" value="1"/>
</dbReference>
<evidence type="ECO:0000259" key="1">
    <source>
        <dbReference type="Pfam" id="PF00078"/>
    </source>
</evidence>
<organism evidence="2 3">
    <name type="scientific">Mucuna pruriens</name>
    <name type="common">Velvet bean</name>
    <name type="synonym">Dolichos pruriens</name>
    <dbReference type="NCBI Taxonomy" id="157652"/>
    <lineage>
        <taxon>Eukaryota</taxon>
        <taxon>Viridiplantae</taxon>
        <taxon>Streptophyta</taxon>
        <taxon>Embryophyta</taxon>
        <taxon>Tracheophyta</taxon>
        <taxon>Spermatophyta</taxon>
        <taxon>Magnoliopsida</taxon>
        <taxon>eudicotyledons</taxon>
        <taxon>Gunneridae</taxon>
        <taxon>Pentapetalae</taxon>
        <taxon>rosids</taxon>
        <taxon>fabids</taxon>
        <taxon>Fabales</taxon>
        <taxon>Fabaceae</taxon>
        <taxon>Papilionoideae</taxon>
        <taxon>50 kb inversion clade</taxon>
        <taxon>NPAAA clade</taxon>
        <taxon>indigoferoid/millettioid clade</taxon>
        <taxon>Phaseoleae</taxon>
        <taxon>Mucuna</taxon>
    </lineage>
</organism>
<protein>
    <recommendedName>
        <fullName evidence="1">Reverse transcriptase domain-containing protein</fullName>
    </recommendedName>
</protein>
<keyword evidence="3" id="KW-1185">Reference proteome</keyword>
<feature type="domain" description="Reverse transcriptase" evidence="1">
    <location>
        <begin position="154"/>
        <end position="243"/>
    </location>
</feature>
<dbReference type="InterPro" id="IPR043502">
    <property type="entry name" value="DNA/RNA_pol_sf"/>
</dbReference>
<reference evidence="2" key="1">
    <citation type="submission" date="2018-05" db="EMBL/GenBank/DDBJ databases">
        <title>Draft genome of Mucuna pruriens seed.</title>
        <authorList>
            <person name="Nnadi N.E."/>
            <person name="Vos R."/>
            <person name="Hasami M.H."/>
            <person name="Devisetty U.K."/>
            <person name="Aguiy J.C."/>
        </authorList>
    </citation>
    <scope>NUCLEOTIDE SEQUENCE [LARGE SCALE GENOMIC DNA]</scope>
    <source>
        <strain evidence="2">JCA_2017</strain>
    </source>
</reference>
<dbReference type="EMBL" id="QJKJ01005064">
    <property type="protein sequence ID" value="RDX91658.1"/>
    <property type="molecule type" value="Genomic_DNA"/>
</dbReference>
<dbReference type="AlphaFoldDB" id="A0A371GM80"/>
<gene>
    <name evidence="2" type="ORF">CR513_26331</name>
</gene>
<name>A0A371GM80_MUCPR</name>
<accession>A0A371GM80</accession>
<dbReference type="InterPro" id="IPR053134">
    <property type="entry name" value="RNA-dir_DNA_polymerase"/>
</dbReference>
<dbReference type="InterPro" id="IPR000477">
    <property type="entry name" value="RT_dom"/>
</dbReference>
<dbReference type="Proteomes" id="UP000257109">
    <property type="component" value="Unassembled WGS sequence"/>
</dbReference>
<dbReference type="Gene3D" id="3.30.70.270">
    <property type="match status" value="1"/>
</dbReference>
<sequence length="244" mass="27829">MARRCYEDSLKVGLTLPGLTVNALDLDMDPRHLYESERPHPDEDLKEVQIGPLTTHVTKIGASLGSEEEDRLVDFLRRNMDVFAWATKDMLGIDPDFICHRLSVLWGARPVAQKRRKHGEEKRKAIKEEMSKLLAAGFVREVRYPTWLANVVLVKKASGRWRMCTDYTDLNRACPKDPYPLPSIDRLVDGVSGFALLSFMDAYSGYNQIRMHPQDVEKIAFITEEGAFYYKVMPFGLKNAGATY</sequence>
<dbReference type="InterPro" id="IPR043128">
    <property type="entry name" value="Rev_trsase/Diguanyl_cyclase"/>
</dbReference>
<proteinExistence type="predicted"/>
<dbReference type="PANTHER" id="PTHR24559:SF430">
    <property type="entry name" value="RNA-DIRECTED DNA POLYMERASE"/>
    <property type="match status" value="1"/>
</dbReference>
<comment type="caution">
    <text evidence="2">The sequence shown here is derived from an EMBL/GenBank/DDBJ whole genome shotgun (WGS) entry which is preliminary data.</text>
</comment>
<dbReference type="Gene3D" id="3.10.10.10">
    <property type="entry name" value="HIV Type 1 Reverse Transcriptase, subunit A, domain 1"/>
    <property type="match status" value="1"/>
</dbReference>
<feature type="non-terminal residue" evidence="2">
    <location>
        <position position="244"/>
    </location>
</feature>
<dbReference type="CDD" id="cd01647">
    <property type="entry name" value="RT_LTR"/>
    <property type="match status" value="1"/>
</dbReference>